<name>A0AA36DSZ7_CYLNA</name>
<feature type="chain" id="PRO_5041215006" evidence="1">
    <location>
        <begin position="26"/>
        <end position="138"/>
    </location>
</feature>
<organism evidence="2 3">
    <name type="scientific">Cylicocyclus nassatus</name>
    <name type="common">Nematode worm</name>
    <dbReference type="NCBI Taxonomy" id="53992"/>
    <lineage>
        <taxon>Eukaryota</taxon>
        <taxon>Metazoa</taxon>
        <taxon>Ecdysozoa</taxon>
        <taxon>Nematoda</taxon>
        <taxon>Chromadorea</taxon>
        <taxon>Rhabditida</taxon>
        <taxon>Rhabditina</taxon>
        <taxon>Rhabditomorpha</taxon>
        <taxon>Strongyloidea</taxon>
        <taxon>Strongylidae</taxon>
        <taxon>Cylicocyclus</taxon>
    </lineage>
</organism>
<protein>
    <submittedName>
        <fullName evidence="2">Uncharacterized protein</fullName>
    </submittedName>
</protein>
<evidence type="ECO:0000313" key="3">
    <source>
        <dbReference type="Proteomes" id="UP001176961"/>
    </source>
</evidence>
<evidence type="ECO:0000313" key="2">
    <source>
        <dbReference type="EMBL" id="CAJ0593204.1"/>
    </source>
</evidence>
<sequence length="138" mass="15771">MSDCKSLTPILYCPLITFLAAPILAEKMNPVPRRCDSPIKFAGDFPKEWINYFADEIMIMCNQSTKPEYNCYLQAEADEYLKRIGKGFGIQYNMKTLVTKKWSPREGQQIAKKAINHWGKGICNVSFGGMENMKSRAF</sequence>
<dbReference type="AlphaFoldDB" id="A0AA36DSZ7"/>
<keyword evidence="3" id="KW-1185">Reference proteome</keyword>
<gene>
    <name evidence="2" type="ORF">CYNAS_LOCUS5187</name>
</gene>
<dbReference type="EMBL" id="CATQJL010000112">
    <property type="protein sequence ID" value="CAJ0593204.1"/>
    <property type="molecule type" value="Genomic_DNA"/>
</dbReference>
<comment type="caution">
    <text evidence="2">The sequence shown here is derived from an EMBL/GenBank/DDBJ whole genome shotgun (WGS) entry which is preliminary data.</text>
</comment>
<dbReference type="Proteomes" id="UP001176961">
    <property type="component" value="Unassembled WGS sequence"/>
</dbReference>
<proteinExistence type="predicted"/>
<accession>A0AA36DSZ7</accession>
<feature type="signal peptide" evidence="1">
    <location>
        <begin position="1"/>
        <end position="25"/>
    </location>
</feature>
<reference evidence="2" key="1">
    <citation type="submission" date="2023-07" db="EMBL/GenBank/DDBJ databases">
        <authorList>
            <consortium name="CYATHOMIX"/>
        </authorList>
    </citation>
    <scope>NUCLEOTIDE SEQUENCE</scope>
    <source>
        <strain evidence="2">N/A</strain>
    </source>
</reference>
<evidence type="ECO:0000256" key="1">
    <source>
        <dbReference type="SAM" id="SignalP"/>
    </source>
</evidence>
<keyword evidence="1" id="KW-0732">Signal</keyword>